<sequence length="122" mass="13945">MQLTLYMSFVFVSRVCDDTIIINVRNAKILYDFVCRMCDGTIINNVDNVKILYDFVCRVCDDTIINNVDNAKILYDCDGTIIISVDNAMGFCDALFEVLFHMPFSYKTLCSISPVYCFLSVK</sequence>
<evidence type="ECO:0000313" key="1">
    <source>
        <dbReference type="EMBL" id="KAK3599248.1"/>
    </source>
</evidence>
<accession>A0AAE0W237</accession>
<reference evidence="1" key="1">
    <citation type="journal article" date="2021" name="Genome Biol. Evol.">
        <title>A High-Quality Reference Genome for a Parasitic Bivalve with Doubly Uniparental Inheritance (Bivalvia: Unionida).</title>
        <authorList>
            <person name="Smith C.H."/>
        </authorList>
    </citation>
    <scope>NUCLEOTIDE SEQUENCE</scope>
    <source>
        <strain evidence="1">CHS0354</strain>
    </source>
</reference>
<gene>
    <name evidence="1" type="ORF">CHS0354_012856</name>
</gene>
<reference evidence="1" key="2">
    <citation type="journal article" date="2021" name="Genome Biol. Evol.">
        <title>Developing a high-quality reference genome for a parasitic bivalve with doubly uniparental inheritance (Bivalvia: Unionida).</title>
        <authorList>
            <person name="Smith C.H."/>
        </authorList>
    </citation>
    <scope>NUCLEOTIDE SEQUENCE</scope>
    <source>
        <strain evidence="1">CHS0354</strain>
        <tissue evidence="1">Mantle</tissue>
    </source>
</reference>
<dbReference type="AlphaFoldDB" id="A0AAE0W237"/>
<organism evidence="1 2">
    <name type="scientific">Potamilus streckersoni</name>
    <dbReference type="NCBI Taxonomy" id="2493646"/>
    <lineage>
        <taxon>Eukaryota</taxon>
        <taxon>Metazoa</taxon>
        <taxon>Spiralia</taxon>
        <taxon>Lophotrochozoa</taxon>
        <taxon>Mollusca</taxon>
        <taxon>Bivalvia</taxon>
        <taxon>Autobranchia</taxon>
        <taxon>Heteroconchia</taxon>
        <taxon>Palaeoheterodonta</taxon>
        <taxon>Unionida</taxon>
        <taxon>Unionoidea</taxon>
        <taxon>Unionidae</taxon>
        <taxon>Ambleminae</taxon>
        <taxon>Lampsilini</taxon>
        <taxon>Potamilus</taxon>
    </lineage>
</organism>
<comment type="caution">
    <text evidence="1">The sequence shown here is derived from an EMBL/GenBank/DDBJ whole genome shotgun (WGS) entry which is preliminary data.</text>
</comment>
<name>A0AAE0W237_9BIVA</name>
<proteinExistence type="predicted"/>
<evidence type="ECO:0000313" key="2">
    <source>
        <dbReference type="Proteomes" id="UP001195483"/>
    </source>
</evidence>
<keyword evidence="2" id="KW-1185">Reference proteome</keyword>
<dbReference type="Proteomes" id="UP001195483">
    <property type="component" value="Unassembled WGS sequence"/>
</dbReference>
<reference evidence="1" key="3">
    <citation type="submission" date="2023-05" db="EMBL/GenBank/DDBJ databases">
        <authorList>
            <person name="Smith C.H."/>
        </authorList>
    </citation>
    <scope>NUCLEOTIDE SEQUENCE</scope>
    <source>
        <strain evidence="1">CHS0354</strain>
        <tissue evidence="1">Mantle</tissue>
    </source>
</reference>
<dbReference type="EMBL" id="JAEAOA010000772">
    <property type="protein sequence ID" value="KAK3599248.1"/>
    <property type="molecule type" value="Genomic_DNA"/>
</dbReference>
<protein>
    <submittedName>
        <fullName evidence="1">Uncharacterized protein</fullName>
    </submittedName>
</protein>